<evidence type="ECO:0000256" key="1">
    <source>
        <dbReference type="SAM" id="Phobius"/>
    </source>
</evidence>
<evidence type="ECO:0008006" key="4">
    <source>
        <dbReference type="Google" id="ProtNLM"/>
    </source>
</evidence>
<dbReference type="Proteomes" id="UP001177527">
    <property type="component" value="Chromosome"/>
</dbReference>
<name>A0AA95JUX8_KLUIN</name>
<dbReference type="EMBL" id="CP123488">
    <property type="protein sequence ID" value="WGL56479.1"/>
    <property type="molecule type" value="Genomic_DNA"/>
</dbReference>
<proteinExistence type="predicted"/>
<feature type="transmembrane region" description="Helical" evidence="1">
    <location>
        <begin position="52"/>
        <end position="74"/>
    </location>
</feature>
<protein>
    <recommendedName>
        <fullName evidence="4">DUF1240 domain-containing protein</fullName>
    </recommendedName>
</protein>
<sequence length="167" mass="18778">MDLRTPVKSRAVILLGMAFISYGLYDAYEIAIDDIMGIVKSRSIVYLNWRSIPIFLVLPTGIYYVFFYLCAVCSRGLMPYRFIYRGLIIALLYGCIALAFGTVLSIVLNIYPLSTDYTYCQGSGAFSGIYYAKNKSICEQMKIAWENGGVKAVNELNDKLDSIPTHQ</sequence>
<dbReference type="RefSeq" id="WP_280557081.1">
    <property type="nucleotide sequence ID" value="NZ_CP123488.1"/>
</dbReference>
<keyword evidence="1" id="KW-0472">Membrane</keyword>
<organism evidence="2 3">
    <name type="scientific">Kluyvera intermedia</name>
    <name type="common">Enterobacter intermedius</name>
    <dbReference type="NCBI Taxonomy" id="61648"/>
    <lineage>
        <taxon>Bacteria</taxon>
        <taxon>Pseudomonadati</taxon>
        <taxon>Pseudomonadota</taxon>
        <taxon>Gammaproteobacteria</taxon>
        <taxon>Enterobacterales</taxon>
        <taxon>Enterobacteriaceae</taxon>
        <taxon>Kluyvera</taxon>
    </lineage>
</organism>
<keyword evidence="1" id="KW-1133">Transmembrane helix</keyword>
<gene>
    <name evidence="2" type="ORF">QBD33_01310</name>
</gene>
<feature type="transmembrane region" description="Helical" evidence="1">
    <location>
        <begin position="12"/>
        <end position="32"/>
    </location>
</feature>
<accession>A0AA95JUX8</accession>
<reference evidence="2" key="1">
    <citation type="submission" date="2023-04" db="EMBL/GenBank/DDBJ databases">
        <title>APH(3)-Id, a novel chromosomal aminoglycoside phosphotransferase, identified from an environmental isolate of Kluyvera intermedia DW18.</title>
        <authorList>
            <person name="Sha Y."/>
        </authorList>
    </citation>
    <scope>NUCLEOTIDE SEQUENCE</scope>
    <source>
        <strain evidence="2">DW18</strain>
    </source>
</reference>
<dbReference type="AlphaFoldDB" id="A0AA95JUX8"/>
<evidence type="ECO:0000313" key="2">
    <source>
        <dbReference type="EMBL" id="WGL56479.1"/>
    </source>
</evidence>
<feature type="transmembrane region" description="Helical" evidence="1">
    <location>
        <begin position="86"/>
        <end position="111"/>
    </location>
</feature>
<keyword evidence="1" id="KW-0812">Transmembrane</keyword>
<evidence type="ECO:0000313" key="3">
    <source>
        <dbReference type="Proteomes" id="UP001177527"/>
    </source>
</evidence>